<evidence type="ECO:0000313" key="5">
    <source>
        <dbReference type="Proteomes" id="UP000501179"/>
    </source>
</evidence>
<dbReference type="Pfam" id="PF00440">
    <property type="entry name" value="TetR_N"/>
    <property type="match status" value="1"/>
</dbReference>
<dbReference type="InterPro" id="IPR009057">
    <property type="entry name" value="Homeodomain-like_sf"/>
</dbReference>
<evidence type="ECO:0000256" key="2">
    <source>
        <dbReference type="PROSITE-ProRule" id="PRU00335"/>
    </source>
</evidence>
<dbReference type="PRINTS" id="PR00455">
    <property type="entry name" value="HTHTETR"/>
</dbReference>
<organism evidence="4 5">
    <name type="scientific">Streptomyces liangshanensis</name>
    <dbReference type="NCBI Taxonomy" id="2717324"/>
    <lineage>
        <taxon>Bacteria</taxon>
        <taxon>Bacillati</taxon>
        <taxon>Actinomycetota</taxon>
        <taxon>Actinomycetes</taxon>
        <taxon>Kitasatosporales</taxon>
        <taxon>Streptomycetaceae</taxon>
        <taxon>Streptomyces</taxon>
    </lineage>
</organism>
<dbReference type="AlphaFoldDB" id="A0A6G9GUP2"/>
<dbReference type="RefSeq" id="WP_167024885.1">
    <property type="nucleotide sequence ID" value="NZ_CP050177.1"/>
</dbReference>
<gene>
    <name evidence="4" type="ORF">HA039_06090</name>
</gene>
<dbReference type="Proteomes" id="UP000501179">
    <property type="component" value="Chromosome"/>
</dbReference>
<dbReference type="SUPFAM" id="SSF46689">
    <property type="entry name" value="Homeodomain-like"/>
    <property type="match status" value="1"/>
</dbReference>
<sequence>MVVSRRLSRERRRAQLLDTALAIVRAEGADVLTLARLAEDAGVSKPVAYDHFETRTGLLIALYRRVDEQQTEMTRAALDAHANSLEETVRGLSEAYVDCVLHIGKEFGAVTAALHSLAGAEELLREGRERYAALYLRAVERFVRLPEAGGTALMLGVVGAAEALSREVTAGRLGRDAAVRATGHIMLGAVTAASLPAVP</sequence>
<dbReference type="PANTHER" id="PTHR30055">
    <property type="entry name" value="HTH-TYPE TRANSCRIPTIONAL REGULATOR RUTR"/>
    <property type="match status" value="1"/>
</dbReference>
<reference evidence="4 5" key="1">
    <citation type="submission" date="2020-03" db="EMBL/GenBank/DDBJ databases">
        <title>A novel species.</title>
        <authorList>
            <person name="Gao J."/>
        </authorList>
    </citation>
    <scope>NUCLEOTIDE SEQUENCE [LARGE SCALE GENOMIC DNA]</scope>
    <source>
        <strain evidence="4 5">QMT-12</strain>
    </source>
</reference>
<dbReference type="InterPro" id="IPR001647">
    <property type="entry name" value="HTH_TetR"/>
</dbReference>
<name>A0A6G9GUP2_9ACTN</name>
<keyword evidence="1 2" id="KW-0238">DNA-binding</keyword>
<dbReference type="PANTHER" id="PTHR30055:SF223">
    <property type="entry name" value="HTH-TYPE TRANSCRIPTIONAL REGULATOR UIDR"/>
    <property type="match status" value="1"/>
</dbReference>
<feature type="DNA-binding region" description="H-T-H motif" evidence="2">
    <location>
        <begin position="33"/>
        <end position="52"/>
    </location>
</feature>
<dbReference type="InterPro" id="IPR050109">
    <property type="entry name" value="HTH-type_TetR-like_transc_reg"/>
</dbReference>
<accession>A0A6G9GUP2</accession>
<proteinExistence type="predicted"/>
<keyword evidence="5" id="KW-1185">Reference proteome</keyword>
<evidence type="ECO:0000313" key="4">
    <source>
        <dbReference type="EMBL" id="QIQ01920.1"/>
    </source>
</evidence>
<evidence type="ECO:0000259" key="3">
    <source>
        <dbReference type="PROSITE" id="PS50977"/>
    </source>
</evidence>
<dbReference type="KEGG" id="slia:HA039_06090"/>
<dbReference type="PROSITE" id="PS50977">
    <property type="entry name" value="HTH_TETR_2"/>
    <property type="match status" value="1"/>
</dbReference>
<dbReference type="EMBL" id="CP050177">
    <property type="protein sequence ID" value="QIQ01920.1"/>
    <property type="molecule type" value="Genomic_DNA"/>
</dbReference>
<dbReference type="GO" id="GO:0003700">
    <property type="term" value="F:DNA-binding transcription factor activity"/>
    <property type="evidence" value="ECO:0007669"/>
    <property type="project" value="TreeGrafter"/>
</dbReference>
<dbReference type="Gene3D" id="1.10.357.10">
    <property type="entry name" value="Tetracycline Repressor, domain 2"/>
    <property type="match status" value="1"/>
</dbReference>
<evidence type="ECO:0000256" key="1">
    <source>
        <dbReference type="ARBA" id="ARBA00023125"/>
    </source>
</evidence>
<dbReference type="GO" id="GO:0000976">
    <property type="term" value="F:transcription cis-regulatory region binding"/>
    <property type="evidence" value="ECO:0007669"/>
    <property type="project" value="TreeGrafter"/>
</dbReference>
<feature type="domain" description="HTH tetR-type" evidence="3">
    <location>
        <begin position="10"/>
        <end position="70"/>
    </location>
</feature>
<protein>
    <submittedName>
        <fullName evidence="4">TetR/AcrR family transcriptional regulator</fullName>
    </submittedName>
</protein>